<dbReference type="PANTHER" id="PTHR11228:SF7">
    <property type="entry name" value="PQQA PEPTIDE CYCLASE"/>
    <property type="match status" value="1"/>
</dbReference>
<keyword evidence="9" id="KW-1185">Reference proteome</keyword>
<keyword evidence="3" id="KW-0949">S-adenosyl-L-methionine</keyword>
<dbReference type="SFLD" id="SFLDS00029">
    <property type="entry name" value="Radical_SAM"/>
    <property type="match status" value="1"/>
</dbReference>
<evidence type="ECO:0000259" key="7">
    <source>
        <dbReference type="PROSITE" id="PS51918"/>
    </source>
</evidence>
<evidence type="ECO:0000256" key="3">
    <source>
        <dbReference type="ARBA" id="ARBA00022691"/>
    </source>
</evidence>
<dbReference type="SFLD" id="SFLDG01067">
    <property type="entry name" value="SPASM/twitch_domain_containing"/>
    <property type="match status" value="1"/>
</dbReference>
<gene>
    <name evidence="8" type="ORF">LG35_09425</name>
</gene>
<dbReference type="SUPFAM" id="SSF102114">
    <property type="entry name" value="Radical SAM enzymes"/>
    <property type="match status" value="1"/>
</dbReference>
<dbReference type="InterPro" id="IPR026404">
    <property type="entry name" value="rSAM_w_lipo"/>
</dbReference>
<evidence type="ECO:0000256" key="2">
    <source>
        <dbReference type="ARBA" id="ARBA00022485"/>
    </source>
</evidence>
<evidence type="ECO:0000256" key="4">
    <source>
        <dbReference type="ARBA" id="ARBA00022723"/>
    </source>
</evidence>
<organism evidence="8 9">
    <name type="scientific">Alistipes inops</name>
    <dbReference type="NCBI Taxonomy" id="1501391"/>
    <lineage>
        <taxon>Bacteria</taxon>
        <taxon>Pseudomonadati</taxon>
        <taxon>Bacteroidota</taxon>
        <taxon>Bacteroidia</taxon>
        <taxon>Bacteroidales</taxon>
        <taxon>Rikenellaceae</taxon>
        <taxon>Alistipes</taxon>
    </lineage>
</organism>
<sequence length="356" mass="40728">MKNGLGVRRRLALDIFSNIEDKRIAAHELRTIMWEATLRCNLACRHCGSDCRSEAAVPDMPAADFLRTIDTITPHVVPNRVLIVITGGEALMRRDIEEVGRALYDRGYPWGIVTNGMLLDERRLESLLRAGLHTATVSLDGFAETHNRIRRNERSYERALGALRLLARQPDILYDAVTCANADTLATLPRFRDFLIAEGVKRWRIFTIFPVGRGADDPSLQLDTEQFRRLMEFIRDTRREGRIAVNYGCEGFLGRYEGDVRDTFYHCSAGVSIAGIRVDGAISGCTSIRARYDQGNIYRDNFMDVWNNRFAPYRDREWMRHGACGNCRVFKYCRGNGMHLRDETGQLLVCHYKKLL</sequence>
<feature type="domain" description="Radical SAM core" evidence="7">
    <location>
        <begin position="26"/>
        <end position="240"/>
    </location>
</feature>
<dbReference type="PIRSF" id="PIRSF037420">
    <property type="entry name" value="PQQ_syn_pqqE"/>
    <property type="match status" value="1"/>
</dbReference>
<evidence type="ECO:0000313" key="8">
    <source>
        <dbReference type="EMBL" id="KHE41046.1"/>
    </source>
</evidence>
<comment type="cofactor">
    <cofactor evidence="1">
        <name>[4Fe-4S] cluster</name>
        <dbReference type="ChEBI" id="CHEBI:49883"/>
    </cofactor>
</comment>
<name>A0ABR4YID7_9BACT</name>
<proteinExistence type="predicted"/>
<dbReference type="InterPro" id="IPR017200">
    <property type="entry name" value="PqqE-like"/>
</dbReference>
<dbReference type="EMBL" id="JRGF01000017">
    <property type="protein sequence ID" value="KHE41046.1"/>
    <property type="molecule type" value="Genomic_DNA"/>
</dbReference>
<dbReference type="InterPro" id="IPR050377">
    <property type="entry name" value="Radical_SAM_PqqE_MftC-like"/>
</dbReference>
<dbReference type="InterPro" id="IPR058240">
    <property type="entry name" value="rSAM_sf"/>
</dbReference>
<evidence type="ECO:0000256" key="1">
    <source>
        <dbReference type="ARBA" id="ARBA00001966"/>
    </source>
</evidence>
<keyword evidence="6" id="KW-0411">Iron-sulfur</keyword>
<evidence type="ECO:0000256" key="6">
    <source>
        <dbReference type="ARBA" id="ARBA00023014"/>
    </source>
</evidence>
<dbReference type="InterPro" id="IPR007197">
    <property type="entry name" value="rSAM"/>
</dbReference>
<evidence type="ECO:0000256" key="5">
    <source>
        <dbReference type="ARBA" id="ARBA00023004"/>
    </source>
</evidence>
<dbReference type="NCBIfam" id="TIGR04133">
    <property type="entry name" value="rSAM_w_lipo"/>
    <property type="match status" value="1"/>
</dbReference>
<evidence type="ECO:0000313" key="9">
    <source>
        <dbReference type="Proteomes" id="UP000030889"/>
    </source>
</evidence>
<keyword evidence="5" id="KW-0408">Iron</keyword>
<dbReference type="Pfam" id="PF13186">
    <property type="entry name" value="SPASM"/>
    <property type="match status" value="1"/>
</dbReference>
<comment type="caution">
    <text evidence="8">The sequence shown here is derived from an EMBL/GenBank/DDBJ whole genome shotgun (WGS) entry which is preliminary data.</text>
</comment>
<dbReference type="InterPro" id="IPR013785">
    <property type="entry name" value="Aldolase_TIM"/>
</dbReference>
<dbReference type="InterPro" id="IPR023885">
    <property type="entry name" value="4Fe4S-binding_SPASM_dom"/>
</dbReference>
<reference evidence="8 9" key="1">
    <citation type="submission" date="2014-09" db="EMBL/GenBank/DDBJ databases">
        <title>Alistipes sp. 627, sp. nov., a novel member of the family Rikenellaceae isolated from human faeces.</title>
        <authorList>
            <person name="Shkoporov A.N."/>
            <person name="Chaplin A.V."/>
            <person name="Motuzova O.V."/>
            <person name="Kafarskaia L.I."/>
            <person name="Khokhlova E.V."/>
            <person name="Efimov B.A."/>
        </authorList>
    </citation>
    <scope>NUCLEOTIDE SEQUENCE [LARGE SCALE GENOMIC DNA]</scope>
    <source>
        <strain evidence="8 9">627</strain>
    </source>
</reference>
<dbReference type="Pfam" id="PF04055">
    <property type="entry name" value="Radical_SAM"/>
    <property type="match status" value="1"/>
</dbReference>
<keyword evidence="4" id="KW-0479">Metal-binding</keyword>
<keyword evidence="2" id="KW-0004">4Fe-4S</keyword>
<dbReference type="RefSeq" id="WP_035474246.1">
    <property type="nucleotide sequence ID" value="NZ_JRGF01000017.1"/>
</dbReference>
<accession>A0ABR4YID7</accession>
<dbReference type="PANTHER" id="PTHR11228">
    <property type="entry name" value="RADICAL SAM DOMAIN PROTEIN"/>
    <property type="match status" value="1"/>
</dbReference>
<dbReference type="Proteomes" id="UP000030889">
    <property type="component" value="Unassembled WGS sequence"/>
</dbReference>
<dbReference type="PROSITE" id="PS51918">
    <property type="entry name" value="RADICAL_SAM"/>
    <property type="match status" value="1"/>
</dbReference>
<dbReference type="NCBIfam" id="TIGR04085">
    <property type="entry name" value="rSAM_more_4Fe4S"/>
    <property type="match status" value="1"/>
</dbReference>
<dbReference type="Gene3D" id="3.20.20.70">
    <property type="entry name" value="Aldolase class I"/>
    <property type="match status" value="1"/>
</dbReference>
<protein>
    <submittedName>
        <fullName evidence="8">Radical SAM protein</fullName>
    </submittedName>
</protein>
<dbReference type="CDD" id="cd01335">
    <property type="entry name" value="Radical_SAM"/>
    <property type="match status" value="1"/>
</dbReference>
<dbReference type="SFLD" id="SFLDG01386">
    <property type="entry name" value="main_SPASM_domain-containing"/>
    <property type="match status" value="1"/>
</dbReference>